<organism evidence="2 3">
    <name type="scientific">Arachnia propionica</name>
    <dbReference type="NCBI Taxonomy" id="1750"/>
    <lineage>
        <taxon>Bacteria</taxon>
        <taxon>Bacillati</taxon>
        <taxon>Actinomycetota</taxon>
        <taxon>Actinomycetes</taxon>
        <taxon>Propionibacteriales</taxon>
        <taxon>Propionibacteriaceae</taxon>
        <taxon>Arachnia</taxon>
    </lineage>
</organism>
<evidence type="ECO:0000256" key="1">
    <source>
        <dbReference type="SAM" id="MobiDB-lite"/>
    </source>
</evidence>
<feature type="region of interest" description="Disordered" evidence="1">
    <location>
        <begin position="702"/>
        <end position="735"/>
    </location>
</feature>
<proteinExistence type="predicted"/>
<evidence type="ECO:0000313" key="2">
    <source>
        <dbReference type="EMBL" id="QUC11082.1"/>
    </source>
</evidence>
<evidence type="ECO:0008006" key="4">
    <source>
        <dbReference type="Google" id="ProtNLM"/>
    </source>
</evidence>
<dbReference type="AlphaFoldDB" id="A0AB37HXG8"/>
<dbReference type="RefSeq" id="WP_014845236.1">
    <property type="nucleotide sequence ID" value="NZ_CAUVFX010000021.1"/>
</dbReference>
<dbReference type="EMBL" id="CP072385">
    <property type="protein sequence ID" value="QUC11082.1"/>
    <property type="molecule type" value="Genomic_DNA"/>
</dbReference>
<dbReference type="Proteomes" id="UP000677180">
    <property type="component" value="Chromosome"/>
</dbReference>
<gene>
    <name evidence="2" type="ORF">J5A53_15240</name>
</gene>
<protein>
    <recommendedName>
        <fullName evidence="4">Transcriptional regulator</fullName>
    </recommendedName>
</protein>
<name>A0AB37HXG8_9ACTN</name>
<sequence length="735" mass="79870">MNQYVHHQLLQAMRTAANHSDPAVREAALERMERWQQVIDGMADGTLRIGSRRPLVGLPTWVTPRVVRGGFATGKAAAAIPPAEDERLRAQQLGIKATRQAIFESWLTPEGLAELEVLLETGAYNVGFPEHAVLLSVAALLRHGANDSVRTLLDEVSPLAGSLRFSPYPGAPSPLRPGQVSRWTARQVAGALERARVNPRVAAEREALTVWLPLTDKVVTFWAGIVEAPTFDDARIDEARALVADYDRAARQHTRCRKYRRPGENLPILIDALRQAIDGQGTWPPERVRHALSRIEAKRGLPGSKRSDDLRARQAVTASRPLHAEVAVVVADRVAQLRGDVGLTDFPAASAPISDDEATDVVPAGTPLPASVLRTLRLGFVSDLEELITLGVVPSAEVLASLVPQLTAGQVASSADDPLVGALLAATYRAFRRRRSLLLLDLEQQVRFKELPWVAALQELTAGGPLDDPLVLARQLGSVVLDAFPGTILPNGFIREYSALLDMAQVRLPLTEELAADIFMGRFAPKFQRAAKVAAELLRGSLYERYYGIDYAAVLGLPEPDGHGDVGEFDRMVAGDVPAGRSVAANGQIIERQQILTTHNLAVLVKLGVQPGRSWAELAHHAAGRSFQLLERARNSPWPLSAIKNAAYAWRQAVFFLSITGDDTAANALRDLPGATTWPAVRILDDLTRCLQGKPVTPFTGWTQGPHWVQSTVPETDTPKPVDPSPETQPHIQAG</sequence>
<evidence type="ECO:0000313" key="3">
    <source>
        <dbReference type="Proteomes" id="UP000677180"/>
    </source>
</evidence>
<accession>A0AB37HXG8</accession>
<reference evidence="2" key="1">
    <citation type="submission" date="2021-03" db="EMBL/GenBank/DDBJ databases">
        <title>Human Oral Microbial Genomes.</title>
        <authorList>
            <person name="Johnston C.D."/>
            <person name="Chen T."/>
            <person name="Dewhirst F.E."/>
        </authorList>
    </citation>
    <scope>NUCLEOTIDE SEQUENCE</scope>
    <source>
        <strain evidence="2">F0714</strain>
    </source>
</reference>
<feature type="compositionally biased region" description="Polar residues" evidence="1">
    <location>
        <begin position="726"/>
        <end position="735"/>
    </location>
</feature>